<accession>A0AAV9ZZQ2</accession>
<dbReference type="AlphaFoldDB" id="A0AAV9ZZQ2"/>
<evidence type="ECO:0000313" key="3">
    <source>
        <dbReference type="Proteomes" id="UP001362999"/>
    </source>
</evidence>
<protein>
    <recommendedName>
        <fullName evidence="4">FACT complex subunit</fullName>
    </recommendedName>
</protein>
<gene>
    <name evidence="2" type="ORF">R3P38DRAFT_2799423</name>
</gene>
<sequence>MPGDPDAPERPIVDYQYAQNYQAVLGIIHGLDEDLYSIKVLKVSFFGAPFLSSIHTVTVKREGLEEVHQLFYTAFKSQSNPKHPLDFADEEDNKGEDTIRDLVKPRKLKPQGARKFTESGQEKDGQKNDFEDDGDTENVEDEDYNPDDNEKGKTSGKKNLRTREMRKTHISFRGKTHQFPVGMARKAQSSCQLKTPKYVVEE</sequence>
<dbReference type="Proteomes" id="UP001362999">
    <property type="component" value="Unassembled WGS sequence"/>
</dbReference>
<reference evidence="2 3" key="1">
    <citation type="journal article" date="2024" name="J Genomics">
        <title>Draft genome sequencing and assembly of Favolaschia claudopus CIRM-BRFM 2984 isolated from oak limbs.</title>
        <authorList>
            <person name="Navarro D."/>
            <person name="Drula E."/>
            <person name="Chaduli D."/>
            <person name="Cazenave R."/>
            <person name="Ahrendt S."/>
            <person name="Wang J."/>
            <person name="Lipzen A."/>
            <person name="Daum C."/>
            <person name="Barry K."/>
            <person name="Grigoriev I.V."/>
            <person name="Favel A."/>
            <person name="Rosso M.N."/>
            <person name="Martin F."/>
        </authorList>
    </citation>
    <scope>NUCLEOTIDE SEQUENCE [LARGE SCALE GENOMIC DNA]</scope>
    <source>
        <strain evidence="2 3">CIRM-BRFM 2984</strain>
    </source>
</reference>
<feature type="region of interest" description="Disordered" evidence="1">
    <location>
        <begin position="81"/>
        <end position="189"/>
    </location>
</feature>
<keyword evidence="3" id="KW-1185">Reference proteome</keyword>
<evidence type="ECO:0008006" key="4">
    <source>
        <dbReference type="Google" id="ProtNLM"/>
    </source>
</evidence>
<feature type="compositionally biased region" description="Acidic residues" evidence="1">
    <location>
        <begin position="130"/>
        <end position="147"/>
    </location>
</feature>
<evidence type="ECO:0000313" key="2">
    <source>
        <dbReference type="EMBL" id="KAK6996609.1"/>
    </source>
</evidence>
<proteinExistence type="predicted"/>
<evidence type="ECO:0000256" key="1">
    <source>
        <dbReference type="SAM" id="MobiDB-lite"/>
    </source>
</evidence>
<comment type="caution">
    <text evidence="2">The sequence shown here is derived from an EMBL/GenBank/DDBJ whole genome shotgun (WGS) entry which is preliminary data.</text>
</comment>
<feature type="compositionally biased region" description="Basic and acidic residues" evidence="1">
    <location>
        <begin position="115"/>
        <end position="129"/>
    </location>
</feature>
<name>A0AAV9ZZQ2_9AGAR</name>
<feature type="compositionally biased region" description="Basic and acidic residues" evidence="1">
    <location>
        <begin position="95"/>
        <end position="104"/>
    </location>
</feature>
<dbReference type="EMBL" id="JAWWNJ010000096">
    <property type="protein sequence ID" value="KAK6996609.1"/>
    <property type="molecule type" value="Genomic_DNA"/>
</dbReference>
<organism evidence="2 3">
    <name type="scientific">Favolaschia claudopus</name>
    <dbReference type="NCBI Taxonomy" id="2862362"/>
    <lineage>
        <taxon>Eukaryota</taxon>
        <taxon>Fungi</taxon>
        <taxon>Dikarya</taxon>
        <taxon>Basidiomycota</taxon>
        <taxon>Agaricomycotina</taxon>
        <taxon>Agaricomycetes</taxon>
        <taxon>Agaricomycetidae</taxon>
        <taxon>Agaricales</taxon>
        <taxon>Marasmiineae</taxon>
        <taxon>Mycenaceae</taxon>
        <taxon>Favolaschia</taxon>
    </lineage>
</organism>